<dbReference type="Proteomes" id="UP000789901">
    <property type="component" value="Unassembled WGS sequence"/>
</dbReference>
<organism evidence="1 2">
    <name type="scientific">Gigaspora margarita</name>
    <dbReference type="NCBI Taxonomy" id="4874"/>
    <lineage>
        <taxon>Eukaryota</taxon>
        <taxon>Fungi</taxon>
        <taxon>Fungi incertae sedis</taxon>
        <taxon>Mucoromycota</taxon>
        <taxon>Glomeromycotina</taxon>
        <taxon>Glomeromycetes</taxon>
        <taxon>Diversisporales</taxon>
        <taxon>Gigasporaceae</taxon>
        <taxon>Gigaspora</taxon>
    </lineage>
</organism>
<comment type="caution">
    <text evidence="1">The sequence shown here is derived from an EMBL/GenBank/DDBJ whole genome shotgun (WGS) entry which is preliminary data.</text>
</comment>
<gene>
    <name evidence="1" type="ORF">GMARGA_LOCUS28539</name>
</gene>
<evidence type="ECO:0000313" key="1">
    <source>
        <dbReference type="EMBL" id="CAG8824280.1"/>
    </source>
</evidence>
<proteinExistence type="predicted"/>
<feature type="non-terminal residue" evidence="1">
    <location>
        <position position="140"/>
    </location>
</feature>
<keyword evidence="2" id="KW-1185">Reference proteome</keyword>
<name>A0ABN7WAB5_GIGMA</name>
<evidence type="ECO:0000313" key="2">
    <source>
        <dbReference type="Proteomes" id="UP000789901"/>
    </source>
</evidence>
<protein>
    <submittedName>
        <fullName evidence="1">1623_t:CDS:1</fullName>
    </submittedName>
</protein>
<dbReference type="EMBL" id="CAJVQB010036655">
    <property type="protein sequence ID" value="CAG8824280.1"/>
    <property type="molecule type" value="Genomic_DNA"/>
</dbReference>
<accession>A0ABN7WAB5</accession>
<reference evidence="1 2" key="1">
    <citation type="submission" date="2021-06" db="EMBL/GenBank/DDBJ databases">
        <authorList>
            <person name="Kallberg Y."/>
            <person name="Tangrot J."/>
            <person name="Rosling A."/>
        </authorList>
    </citation>
    <scope>NUCLEOTIDE SEQUENCE [LARGE SCALE GENOMIC DNA]</scope>
    <source>
        <strain evidence="1 2">120-4 pot B 10/14</strain>
    </source>
</reference>
<sequence>MNKKKFEKWKQNYAPKNIKVEKYEVLDVEITQLKMVETIKEAPLHKATGPTMISNEILKKLLTKGYKVITKALLSANNIALPNTFTAQSIQQISYIQENTQLVLQRIQIPEATIKLIINIFNGKTNRVIIMLRKPEPYDI</sequence>